<accession>A0ACC3ZFT4</accession>
<comment type="caution">
    <text evidence="1">The sequence shown here is derived from an EMBL/GenBank/DDBJ whole genome shotgun (WGS) entry which is preliminary data.</text>
</comment>
<sequence>MLVKTFVTLATLALASAGPVRRAKGPGCGTQPTKPTLPVNGNGVELSPPAENLVLKHIALGHGIQNYTCTANGSDIVAQATGALAALYDATSLYPNSGPGALPVDAFNALTTNAVWGTQLPLNSDGVSKFGASATSPFPNPGADLQLPNIKALPHIGVHFFDSNGVPTFKVGEDIFAGGKLEGIKAPASADVGPEKTGAVDWLLLGDKGASKGITTVYRVVTAGGVAHKCQTVGPSESVPYATYYWFFGPKA</sequence>
<gene>
    <name evidence="1" type="ORF">CTRU02_200771</name>
</gene>
<keyword evidence="2" id="KW-1185">Reference proteome</keyword>
<dbReference type="EMBL" id="VUJX02000001">
    <property type="protein sequence ID" value="KAL0942885.1"/>
    <property type="molecule type" value="Genomic_DNA"/>
</dbReference>
<evidence type="ECO:0000313" key="1">
    <source>
        <dbReference type="EMBL" id="KAL0942885.1"/>
    </source>
</evidence>
<protein>
    <submittedName>
        <fullName evidence="1">Malate dehydrogenase</fullName>
    </submittedName>
</protein>
<evidence type="ECO:0000313" key="2">
    <source>
        <dbReference type="Proteomes" id="UP000805649"/>
    </source>
</evidence>
<dbReference type="Proteomes" id="UP000805649">
    <property type="component" value="Unassembled WGS sequence"/>
</dbReference>
<organism evidence="1 2">
    <name type="scientific">Colletotrichum truncatum</name>
    <name type="common">Anthracnose fungus</name>
    <name type="synonym">Colletotrichum capsici</name>
    <dbReference type="NCBI Taxonomy" id="5467"/>
    <lineage>
        <taxon>Eukaryota</taxon>
        <taxon>Fungi</taxon>
        <taxon>Dikarya</taxon>
        <taxon>Ascomycota</taxon>
        <taxon>Pezizomycotina</taxon>
        <taxon>Sordariomycetes</taxon>
        <taxon>Hypocreomycetidae</taxon>
        <taxon>Glomerellales</taxon>
        <taxon>Glomerellaceae</taxon>
        <taxon>Colletotrichum</taxon>
        <taxon>Colletotrichum truncatum species complex</taxon>
    </lineage>
</organism>
<name>A0ACC3ZFT4_COLTU</name>
<proteinExistence type="predicted"/>
<reference evidence="1 2" key="1">
    <citation type="journal article" date="2020" name="Phytopathology">
        <title>Genome Sequence Resources of Colletotrichum truncatum, C. plurivorum, C. musicola, and C. sojae: Four Species Pathogenic to Soybean (Glycine max).</title>
        <authorList>
            <person name="Rogerio F."/>
            <person name="Boufleur T.R."/>
            <person name="Ciampi-Guillardi M."/>
            <person name="Sukno S.A."/>
            <person name="Thon M.R."/>
            <person name="Massola Junior N.S."/>
            <person name="Baroncelli R."/>
        </authorList>
    </citation>
    <scope>NUCLEOTIDE SEQUENCE [LARGE SCALE GENOMIC DNA]</scope>
    <source>
        <strain evidence="1 2">CMES1059</strain>
    </source>
</reference>